<proteinExistence type="inferred from homology"/>
<comment type="similarity">
    <text evidence="2 7">Belongs to the OMP decarboxylase family. Type 2 subfamily.</text>
</comment>
<reference evidence="9 11" key="1">
    <citation type="submission" date="2016-10" db="EMBL/GenBank/DDBJ databases">
        <title>Complete Genome Sequence of Acetogen Clostridium formicoaceticum ATCC 27076.</title>
        <authorList>
            <person name="Bao T."/>
            <person name="Cheng C."/>
            <person name="Zhao J."/>
            <person name="Yang S.-T."/>
            <person name="Wang J."/>
            <person name="Wang M."/>
        </authorList>
    </citation>
    <scope>NUCLEOTIDE SEQUENCE [LARGE SCALE GENOMIC DNA]</scope>
    <source>
        <strain evidence="9 11">ATCC 27076</strain>
    </source>
</reference>
<feature type="active site" description="Proton donor" evidence="7">
    <location>
        <position position="105"/>
    </location>
</feature>
<evidence type="ECO:0000313" key="12">
    <source>
        <dbReference type="Proteomes" id="UP000192478"/>
    </source>
</evidence>
<dbReference type="EMBL" id="CP017603">
    <property type="protein sequence ID" value="AOY74867.1"/>
    <property type="molecule type" value="Genomic_DNA"/>
</dbReference>
<dbReference type="EMBL" id="CP020559">
    <property type="protein sequence ID" value="ARE89267.1"/>
    <property type="molecule type" value="Genomic_DNA"/>
</dbReference>
<organism evidence="10 12">
    <name type="scientific">Clostridium formicaceticum</name>
    <dbReference type="NCBI Taxonomy" id="1497"/>
    <lineage>
        <taxon>Bacteria</taxon>
        <taxon>Bacillati</taxon>
        <taxon>Bacillota</taxon>
        <taxon>Clostridia</taxon>
        <taxon>Eubacteriales</taxon>
        <taxon>Clostridiaceae</taxon>
        <taxon>Clostridium</taxon>
    </lineage>
</organism>
<comment type="catalytic activity">
    <reaction evidence="6 7">
        <text>orotidine 5'-phosphate + H(+) = UMP + CO2</text>
        <dbReference type="Rhea" id="RHEA:11596"/>
        <dbReference type="ChEBI" id="CHEBI:15378"/>
        <dbReference type="ChEBI" id="CHEBI:16526"/>
        <dbReference type="ChEBI" id="CHEBI:57538"/>
        <dbReference type="ChEBI" id="CHEBI:57865"/>
        <dbReference type="EC" id="4.1.1.23"/>
    </reaction>
</comment>
<dbReference type="PANTHER" id="PTHR43375">
    <property type="entry name" value="OROTIDINE 5'-PHOSPHATE DECARBOXYLASE"/>
    <property type="match status" value="1"/>
</dbReference>
<dbReference type="InterPro" id="IPR011995">
    <property type="entry name" value="OMPdecase_type-2"/>
</dbReference>
<keyword evidence="5 7" id="KW-0456">Lyase</keyword>
<dbReference type="CDD" id="cd04725">
    <property type="entry name" value="OMP_decarboxylase_like"/>
    <property type="match status" value="1"/>
</dbReference>
<dbReference type="KEGG" id="cfm:BJL90_02175"/>
<dbReference type="InterPro" id="IPR001754">
    <property type="entry name" value="OMPdeCOase_dom"/>
</dbReference>
<evidence type="ECO:0000313" key="9">
    <source>
        <dbReference type="EMBL" id="AOY74867.1"/>
    </source>
</evidence>
<dbReference type="HAMAP" id="MF_01215">
    <property type="entry name" value="OMPdecase_type2"/>
    <property type="match status" value="1"/>
</dbReference>
<dbReference type="SUPFAM" id="SSF51366">
    <property type="entry name" value="Ribulose-phoshate binding barrel"/>
    <property type="match status" value="1"/>
</dbReference>
<dbReference type="PANTHER" id="PTHR43375:SF1">
    <property type="entry name" value="OROTIDINE 5'-PHOSPHATE DECARBOXYLASE"/>
    <property type="match status" value="1"/>
</dbReference>
<dbReference type="NCBIfam" id="TIGR02127">
    <property type="entry name" value="pyrF_sub2"/>
    <property type="match status" value="1"/>
</dbReference>
<dbReference type="GO" id="GO:0006207">
    <property type="term" value="P:'de novo' pyrimidine nucleobase biosynthetic process"/>
    <property type="evidence" value="ECO:0007669"/>
    <property type="project" value="InterPro"/>
</dbReference>
<dbReference type="SMART" id="SM00934">
    <property type="entry name" value="OMPdecase"/>
    <property type="match status" value="1"/>
</dbReference>
<keyword evidence="4 7" id="KW-0665">Pyrimidine biosynthesis</keyword>
<dbReference type="RefSeq" id="WP_070963877.1">
    <property type="nucleotide sequence ID" value="NZ_CP017603.1"/>
</dbReference>
<evidence type="ECO:0000256" key="2">
    <source>
        <dbReference type="ARBA" id="ARBA00008847"/>
    </source>
</evidence>
<dbReference type="GO" id="GO:0004590">
    <property type="term" value="F:orotidine-5'-phosphate decarboxylase activity"/>
    <property type="evidence" value="ECO:0007669"/>
    <property type="project" value="UniProtKB-UniRule"/>
</dbReference>
<name>A0AAC9RPD4_9CLOT</name>
<protein>
    <recommendedName>
        <fullName evidence="7">Orotidine 5'-phosphate decarboxylase</fullName>
        <ecNumber evidence="7">4.1.1.23</ecNumber>
    </recommendedName>
    <alternativeName>
        <fullName evidence="7">OMP decarboxylase</fullName>
        <shortName evidence="7">OMPDCase</shortName>
        <shortName evidence="7">OMPdecase</shortName>
    </alternativeName>
</protein>
<evidence type="ECO:0000256" key="6">
    <source>
        <dbReference type="ARBA" id="ARBA00049157"/>
    </source>
</evidence>
<sequence length="308" mass="34185">MIDRLIAKIEETQNPTVVGLDPRLSFVPQYIKEEAYSNYGKTPKAAAKAFLEFNKKIIDGIYDIVPAVKPQVAMYEQYGAEGMQAYIDTLQYAKEKGLMVIGDIKRSDITSTAEAYADGHIGKVKVEEESYTVYQQDCITLNPYLGSDSIEPYIGHCKNYDKGLFILVKTSNPNSGEIQDLDVGGEKLYERVGKMVDQWGQSLIGKRGYSAIGAVVGATHPQQAEKLRGIMPKTYFLVPGYGAQGATAKDLKGYFNEDGLGAIINSSRGIIAAHQKQPYQSKFSEKEFYLAAREAALDMKKDLQQIFR</sequence>
<dbReference type="GO" id="GO:0044205">
    <property type="term" value="P:'de novo' UMP biosynthetic process"/>
    <property type="evidence" value="ECO:0007669"/>
    <property type="project" value="UniProtKB-UniRule"/>
</dbReference>
<evidence type="ECO:0000256" key="3">
    <source>
        <dbReference type="ARBA" id="ARBA00022793"/>
    </source>
</evidence>
<dbReference type="AlphaFoldDB" id="A0AAC9RPD4"/>
<evidence type="ECO:0000256" key="1">
    <source>
        <dbReference type="ARBA" id="ARBA00004861"/>
    </source>
</evidence>
<dbReference type="Proteomes" id="UP000177894">
    <property type="component" value="Chromosome"/>
</dbReference>
<dbReference type="InterPro" id="IPR013785">
    <property type="entry name" value="Aldolase_TIM"/>
</dbReference>
<reference evidence="10 12" key="2">
    <citation type="submission" date="2017-03" db="EMBL/GenBank/DDBJ databases">
        <title>Complete sequence of Clostridium formicaceticum DSM 92.</title>
        <authorList>
            <person name="Poehlein A."/>
            <person name="Karl M."/>
            <person name="Bengelsdorf F.R."/>
            <person name="Duerre P."/>
            <person name="Daniel R."/>
        </authorList>
    </citation>
    <scope>NUCLEOTIDE SEQUENCE [LARGE SCALE GENOMIC DNA]</scope>
    <source>
        <strain evidence="10 12">DSM 92</strain>
    </source>
</reference>
<evidence type="ECO:0000256" key="4">
    <source>
        <dbReference type="ARBA" id="ARBA00022975"/>
    </source>
</evidence>
<keyword evidence="11" id="KW-1185">Reference proteome</keyword>
<evidence type="ECO:0000259" key="8">
    <source>
        <dbReference type="SMART" id="SM00934"/>
    </source>
</evidence>
<keyword evidence="3 7" id="KW-0210">Decarboxylase</keyword>
<evidence type="ECO:0000313" key="11">
    <source>
        <dbReference type="Proteomes" id="UP000177894"/>
    </source>
</evidence>
<gene>
    <name evidence="7" type="primary">pyrF</name>
    <name evidence="9" type="ORF">BJL90_02175</name>
    <name evidence="10" type="ORF">CLFO_36740</name>
</gene>
<accession>A0AAC9RPD4</accession>
<comment type="pathway">
    <text evidence="1 7">Pyrimidine metabolism; UMP biosynthesis via de novo pathway; UMP from orotate: step 2/2.</text>
</comment>
<feature type="domain" description="Orotidine 5'-phosphate decarboxylase" evidence="8">
    <location>
        <begin position="15"/>
        <end position="282"/>
    </location>
</feature>
<dbReference type="InterPro" id="IPR011060">
    <property type="entry name" value="RibuloseP-bd_barrel"/>
</dbReference>
<dbReference type="Proteomes" id="UP000192478">
    <property type="component" value="Chromosome"/>
</dbReference>
<dbReference type="Gene3D" id="3.20.20.70">
    <property type="entry name" value="Aldolase class I"/>
    <property type="match status" value="1"/>
</dbReference>
<evidence type="ECO:0000256" key="7">
    <source>
        <dbReference type="HAMAP-Rule" id="MF_01215"/>
    </source>
</evidence>
<dbReference type="Pfam" id="PF00215">
    <property type="entry name" value="OMPdecase"/>
    <property type="match status" value="1"/>
</dbReference>
<dbReference type="EC" id="4.1.1.23" evidence="7"/>
<evidence type="ECO:0000313" key="10">
    <source>
        <dbReference type="EMBL" id="ARE89267.1"/>
    </source>
</evidence>
<evidence type="ECO:0000256" key="5">
    <source>
        <dbReference type="ARBA" id="ARBA00023239"/>
    </source>
</evidence>